<evidence type="ECO:0000313" key="5">
    <source>
        <dbReference type="EMBL" id="CAB4678056.1"/>
    </source>
</evidence>
<dbReference type="InterPro" id="IPR000669">
    <property type="entry name" value="Mannitol_DH"/>
</dbReference>
<evidence type="ECO:0000313" key="8">
    <source>
        <dbReference type="EMBL" id="CAB4898860.1"/>
    </source>
</evidence>
<dbReference type="SUPFAM" id="SSF51735">
    <property type="entry name" value="NAD(P)-binding Rossmann-fold domains"/>
    <property type="match status" value="1"/>
</dbReference>
<name>A0A6J7LJC6_9ZZZZ</name>
<accession>A0A6J7LJC6</accession>
<dbReference type="EMBL" id="CAEZYD010000015">
    <property type="protein sequence ID" value="CAB4714207.1"/>
    <property type="molecule type" value="Genomic_DNA"/>
</dbReference>
<dbReference type="GO" id="GO:0016616">
    <property type="term" value="F:oxidoreductase activity, acting on the CH-OH group of donors, NAD or NADP as acceptor"/>
    <property type="evidence" value="ECO:0007669"/>
    <property type="project" value="TreeGrafter"/>
</dbReference>
<dbReference type="EMBL" id="CAFBNU010000016">
    <property type="protein sequence ID" value="CAB4967615.1"/>
    <property type="molecule type" value="Genomic_DNA"/>
</dbReference>
<dbReference type="InterPro" id="IPR008927">
    <property type="entry name" value="6-PGluconate_DH-like_C_sf"/>
</dbReference>
<dbReference type="InterPro" id="IPR023027">
    <property type="entry name" value="Mannitol_DH_CS"/>
</dbReference>
<dbReference type="Gene3D" id="1.10.1040.10">
    <property type="entry name" value="N-(1-d-carboxylethyl)-l-norvaline Dehydrogenase, domain 2"/>
    <property type="match status" value="1"/>
</dbReference>
<evidence type="ECO:0000313" key="10">
    <source>
        <dbReference type="EMBL" id="CAB5031788.1"/>
    </source>
</evidence>
<feature type="domain" description="Mannitol dehydrogenase N-terminal" evidence="3">
    <location>
        <begin position="28"/>
        <end position="280"/>
    </location>
</feature>
<protein>
    <submittedName>
        <fullName evidence="9">Unannotated protein</fullName>
    </submittedName>
</protein>
<dbReference type="EMBL" id="CAFBMA010000009">
    <property type="protein sequence ID" value="CAB4898860.1"/>
    <property type="molecule type" value="Genomic_DNA"/>
</dbReference>
<evidence type="ECO:0000313" key="7">
    <source>
        <dbReference type="EMBL" id="CAB4825561.1"/>
    </source>
</evidence>
<dbReference type="AlphaFoldDB" id="A0A6J7LJC6"/>
<gene>
    <name evidence="5" type="ORF">UFOPK2343_00879</name>
    <name evidence="6" type="ORF">UFOPK2652_00996</name>
    <name evidence="7" type="ORF">UFOPK3128_01120</name>
    <name evidence="8" type="ORF">UFOPK3511_00919</name>
    <name evidence="9" type="ORF">UFOPK3880_01185</name>
    <name evidence="10" type="ORF">UFOPK4146_01064</name>
</gene>
<dbReference type="Pfam" id="PF08125">
    <property type="entry name" value="Mannitol_dh_C"/>
    <property type="match status" value="1"/>
</dbReference>
<dbReference type="PROSITE" id="PS00974">
    <property type="entry name" value="MANNITOL_DHGENASE"/>
    <property type="match status" value="1"/>
</dbReference>
<feature type="domain" description="Mannitol dehydrogenase C-terminal" evidence="4">
    <location>
        <begin position="288"/>
        <end position="474"/>
    </location>
</feature>
<evidence type="ECO:0000313" key="9">
    <source>
        <dbReference type="EMBL" id="CAB4967615.1"/>
    </source>
</evidence>
<organism evidence="9">
    <name type="scientific">freshwater metagenome</name>
    <dbReference type="NCBI Taxonomy" id="449393"/>
    <lineage>
        <taxon>unclassified sequences</taxon>
        <taxon>metagenomes</taxon>
        <taxon>ecological metagenomes</taxon>
    </lineage>
</organism>
<sequence>MKLSNATVGSLPNALPVPGFDRSKLSPKIVHFGVGHFHRAHLAKYLDQLLNSGANSDWAIWGVGIGALSRAVSEALVPQDCLYTLTEKFADGTATTSVVGSIIGIDHATSNGEPVVSRLANTDTKIISLTITEGGYGLDSITGKFSGAGDKLIEADLADPKSCQSWLGILIQALRQRRDTGAGKVTLMSCDNIPHNGEVARNAVVGFASKVAPDLLPWIEENMTFPNSMVDRVTPGTKDEDRDYIKNTYGLEDAWPVACEPYTLWILEDNFANGRPDFEKVGVTLVKDVLPYELMKLRLANGTHQALCFFGHLLGHTYVHEAIHDPDINDLLIRYIDEEAVPTLAPVPGFDLKEWGRIVIDRFGNPQIQDQLVRICAETSDRIPKFVLPVVLDQIKMGGSTPICAAMIASWSRYAQGSDESGAAISVIDPKRAEVMAAANAELNSPGAFLKITSIFGGLAENKVFMAQYLAALEILRSSGARVLLRSLK</sequence>
<evidence type="ECO:0000256" key="1">
    <source>
        <dbReference type="ARBA" id="ARBA00023002"/>
    </source>
</evidence>
<dbReference type="InterPro" id="IPR050988">
    <property type="entry name" value="Mannitol_DH/Oxidoreductase"/>
</dbReference>
<dbReference type="PANTHER" id="PTHR43362:SF1">
    <property type="entry name" value="MANNITOL DEHYDROGENASE 2-RELATED"/>
    <property type="match status" value="1"/>
</dbReference>
<keyword evidence="2" id="KW-0520">NAD</keyword>
<dbReference type="InterPro" id="IPR036291">
    <property type="entry name" value="NAD(P)-bd_dom_sf"/>
</dbReference>
<dbReference type="SUPFAM" id="SSF48179">
    <property type="entry name" value="6-phosphogluconate dehydrogenase C-terminal domain-like"/>
    <property type="match status" value="1"/>
</dbReference>
<keyword evidence="1" id="KW-0560">Oxidoreductase</keyword>
<dbReference type="Gene3D" id="3.40.50.720">
    <property type="entry name" value="NAD(P)-binding Rossmann-like Domain"/>
    <property type="match status" value="1"/>
</dbReference>
<dbReference type="InterPro" id="IPR013118">
    <property type="entry name" value="Mannitol_DH_C"/>
</dbReference>
<dbReference type="EMBL" id="CAEZXD010000022">
    <property type="protein sequence ID" value="CAB4678056.1"/>
    <property type="molecule type" value="Genomic_DNA"/>
</dbReference>
<dbReference type="EMBL" id="CAFBPT010000009">
    <property type="protein sequence ID" value="CAB5031788.1"/>
    <property type="molecule type" value="Genomic_DNA"/>
</dbReference>
<evidence type="ECO:0000259" key="3">
    <source>
        <dbReference type="Pfam" id="PF01232"/>
    </source>
</evidence>
<proteinExistence type="predicted"/>
<evidence type="ECO:0000259" key="4">
    <source>
        <dbReference type="Pfam" id="PF08125"/>
    </source>
</evidence>
<dbReference type="InterPro" id="IPR013328">
    <property type="entry name" value="6PGD_dom2"/>
</dbReference>
<dbReference type="InterPro" id="IPR013131">
    <property type="entry name" value="Mannitol_DH_N"/>
</dbReference>
<evidence type="ECO:0000313" key="6">
    <source>
        <dbReference type="EMBL" id="CAB4714207.1"/>
    </source>
</evidence>
<dbReference type="EMBL" id="CAFAAZ010000011">
    <property type="protein sequence ID" value="CAB4825561.1"/>
    <property type="molecule type" value="Genomic_DNA"/>
</dbReference>
<dbReference type="PANTHER" id="PTHR43362">
    <property type="entry name" value="MANNITOL DEHYDROGENASE DSF1-RELATED"/>
    <property type="match status" value="1"/>
</dbReference>
<dbReference type="GO" id="GO:0019594">
    <property type="term" value="P:mannitol metabolic process"/>
    <property type="evidence" value="ECO:0007669"/>
    <property type="project" value="InterPro"/>
</dbReference>
<dbReference type="Pfam" id="PF01232">
    <property type="entry name" value="Mannitol_dh"/>
    <property type="match status" value="1"/>
</dbReference>
<reference evidence="9" key="1">
    <citation type="submission" date="2020-05" db="EMBL/GenBank/DDBJ databases">
        <authorList>
            <person name="Chiriac C."/>
            <person name="Salcher M."/>
            <person name="Ghai R."/>
            <person name="Kavagutti S V."/>
        </authorList>
    </citation>
    <scope>NUCLEOTIDE SEQUENCE</scope>
</reference>
<evidence type="ECO:0000256" key="2">
    <source>
        <dbReference type="ARBA" id="ARBA00023027"/>
    </source>
</evidence>
<dbReference type="PRINTS" id="PR00084">
    <property type="entry name" value="MTLDHDRGNASE"/>
</dbReference>